<reference evidence="2 3" key="2">
    <citation type="journal article" date="2016" name="Int. J. Syst. Evol. Microbiol.">
        <title>Flavisolibacter tropicus sp. nov., isolated from tropical soil.</title>
        <authorList>
            <person name="Lee J.J."/>
            <person name="Kang M.S."/>
            <person name="Kim G.S."/>
            <person name="Lee C.S."/>
            <person name="Lim S."/>
            <person name="Lee J."/>
            <person name="Roh S.H."/>
            <person name="Kang H."/>
            <person name="Ha J.M."/>
            <person name="Bae S."/>
            <person name="Jung H.Y."/>
            <person name="Kim M.K."/>
        </authorList>
    </citation>
    <scope>NUCLEOTIDE SEQUENCE [LARGE SCALE GENOMIC DNA]</scope>
    <source>
        <strain evidence="2 3">LCS9</strain>
    </source>
</reference>
<keyword evidence="1" id="KW-0732">Signal</keyword>
<dbReference type="EMBL" id="CP011390">
    <property type="protein sequence ID" value="ANE53086.1"/>
    <property type="molecule type" value="Genomic_DNA"/>
</dbReference>
<dbReference type="SUPFAM" id="SSF56935">
    <property type="entry name" value="Porins"/>
    <property type="match status" value="1"/>
</dbReference>
<accession>A0A172U1F4</accession>
<dbReference type="AlphaFoldDB" id="A0A172U1F4"/>
<name>A0A172U1F4_9BACT</name>
<feature type="chain" id="PRO_5008001535" description="Aromatic hydrocarbon degradation membrane protein" evidence="1">
    <location>
        <begin position="20"/>
        <end position="521"/>
    </location>
</feature>
<dbReference type="Proteomes" id="UP000077177">
    <property type="component" value="Chromosome"/>
</dbReference>
<dbReference type="KEGG" id="fla:SY85_24040"/>
<evidence type="ECO:0000256" key="1">
    <source>
        <dbReference type="SAM" id="SignalP"/>
    </source>
</evidence>
<evidence type="ECO:0000313" key="2">
    <source>
        <dbReference type="EMBL" id="ANE53086.1"/>
    </source>
</evidence>
<sequence>MKRKLLACLLIASAYTVSAQEPADALRFSWLVPSGTARQQAVGGAMTSLGGDLSATFVNPAGLAFYKTGDFVLSPGYGFGKNKSTYLGREESDKYNNFVMGTTGFVAGSSGNPNKKVRNTAFSIAFNTMGKFNSDLLYRGLNTKSSYTQQYLETIQNNNIKDANQLADYYNQTPFNGALAFNAYLLDTVAGGSANNYQFQSRAANIVSTGLLQEQTLRTRGGIYEFALGLAANFNDKLMLGGSIGIPFLNYDKTSNFTEADATENPNNHFNYAIINEQSTTKGAGINAKLGLIYKPAEYWRVGLAFHTPTIYSLTDKYQSYVTADVERSDNVVYTDYSLDYTYNAPAEYKYLLITPYRVMGSVSYVLREIEDVTKQRGFLTADVEYVNYKASSYKTDNSEEGGGSSDGSYLKTLNQAIDKAYKGAFNFKVGGELKFTTLMFRAGAAYYGNPYKDNQGENGHKLNLSGGLGYRDKGYFIDLTYVHSLNKDVNFPYRLQYASYEGAQVKNTAGNVLLTVGFKF</sequence>
<dbReference type="STRING" id="1492898.SY85_24040"/>
<protein>
    <recommendedName>
        <fullName evidence="4">Aromatic hydrocarbon degradation membrane protein</fullName>
    </recommendedName>
</protein>
<keyword evidence="3" id="KW-1185">Reference proteome</keyword>
<evidence type="ECO:0008006" key="4">
    <source>
        <dbReference type="Google" id="ProtNLM"/>
    </source>
</evidence>
<proteinExistence type="predicted"/>
<dbReference type="Gene3D" id="2.40.160.60">
    <property type="entry name" value="Outer membrane protein transport protein (OMPP1/FadL/TodX)"/>
    <property type="match status" value="1"/>
</dbReference>
<organism evidence="2 3">
    <name type="scientific">Flavisolibacter tropicus</name>
    <dbReference type="NCBI Taxonomy" id="1492898"/>
    <lineage>
        <taxon>Bacteria</taxon>
        <taxon>Pseudomonadati</taxon>
        <taxon>Bacteroidota</taxon>
        <taxon>Chitinophagia</taxon>
        <taxon>Chitinophagales</taxon>
        <taxon>Chitinophagaceae</taxon>
        <taxon>Flavisolibacter</taxon>
    </lineage>
</organism>
<evidence type="ECO:0000313" key="3">
    <source>
        <dbReference type="Proteomes" id="UP000077177"/>
    </source>
</evidence>
<gene>
    <name evidence="2" type="ORF">SY85_24040</name>
</gene>
<feature type="signal peptide" evidence="1">
    <location>
        <begin position="1"/>
        <end position="19"/>
    </location>
</feature>
<dbReference type="OrthoDB" id="9765571at2"/>
<reference evidence="3" key="1">
    <citation type="submission" date="2015-01" db="EMBL/GenBank/DDBJ databases">
        <title>Flavisolibacter sp./LCS9/ whole genome sequencing.</title>
        <authorList>
            <person name="Kim M.K."/>
            <person name="Srinivasan S."/>
            <person name="Lee J.-J."/>
        </authorList>
    </citation>
    <scope>NUCLEOTIDE SEQUENCE [LARGE SCALE GENOMIC DNA]</scope>
    <source>
        <strain evidence="3">LCS9</strain>
    </source>
</reference>
<dbReference type="RefSeq" id="WP_066408706.1">
    <property type="nucleotide sequence ID" value="NZ_CP011390.1"/>
</dbReference>